<dbReference type="GO" id="GO:0005179">
    <property type="term" value="F:hormone activity"/>
    <property type="evidence" value="ECO:0007669"/>
    <property type="project" value="UniProtKB-KW"/>
</dbReference>
<proteinExistence type="inferred from homology"/>
<feature type="chain" id="PRO_5033021216" evidence="7">
    <location>
        <begin position="30"/>
        <end position="187"/>
    </location>
</feature>
<dbReference type="Pfam" id="PF05498">
    <property type="entry name" value="RALF"/>
    <property type="match status" value="1"/>
</dbReference>
<evidence type="ECO:0000256" key="7">
    <source>
        <dbReference type="SAM" id="SignalP"/>
    </source>
</evidence>
<protein>
    <submittedName>
        <fullName evidence="8">Uncharacterized protein</fullName>
    </submittedName>
</protein>
<dbReference type="OrthoDB" id="823971at2759"/>
<dbReference type="InterPro" id="IPR008801">
    <property type="entry name" value="RALF"/>
</dbReference>
<organism evidence="8 9">
    <name type="scientific">Salix dunnii</name>
    <dbReference type="NCBI Taxonomy" id="1413687"/>
    <lineage>
        <taxon>Eukaryota</taxon>
        <taxon>Viridiplantae</taxon>
        <taxon>Streptophyta</taxon>
        <taxon>Embryophyta</taxon>
        <taxon>Tracheophyta</taxon>
        <taxon>Spermatophyta</taxon>
        <taxon>Magnoliopsida</taxon>
        <taxon>eudicotyledons</taxon>
        <taxon>Gunneridae</taxon>
        <taxon>Pentapetalae</taxon>
        <taxon>rosids</taxon>
        <taxon>fabids</taxon>
        <taxon>Malpighiales</taxon>
        <taxon>Salicaceae</taxon>
        <taxon>Saliceae</taxon>
        <taxon>Salix</taxon>
    </lineage>
</organism>
<evidence type="ECO:0000256" key="3">
    <source>
        <dbReference type="ARBA" id="ARBA00022525"/>
    </source>
</evidence>
<keyword evidence="4" id="KW-0372">Hormone</keyword>
<evidence type="ECO:0000313" key="8">
    <source>
        <dbReference type="EMBL" id="KAF9663849.1"/>
    </source>
</evidence>
<comment type="subcellular location">
    <subcellularLocation>
        <location evidence="1">Secreted</location>
    </subcellularLocation>
</comment>
<sequence length="187" mass="21519">MRPNLSVEFLWRLSFAILLVSAITSTSTAAVLKRNSSPIFNATIGEGNEEEFSMESDVHQRLLGTQSQFINYRSLEKQPVCNAQIYGNCVKPVNPRSRPCTYYNRCNRFLNLLQAIKLKKERSWNVHRFLKGVLFVQDKEHLLDLFFVEDSNFQHLLGLKLNRMKERKSPSPGNRGQFASSLLVLLI</sequence>
<evidence type="ECO:0000256" key="4">
    <source>
        <dbReference type="ARBA" id="ARBA00022702"/>
    </source>
</evidence>
<evidence type="ECO:0000256" key="1">
    <source>
        <dbReference type="ARBA" id="ARBA00004613"/>
    </source>
</evidence>
<dbReference type="GO" id="GO:0040008">
    <property type="term" value="P:regulation of growth"/>
    <property type="evidence" value="ECO:0007669"/>
    <property type="project" value="UniProtKB-ARBA"/>
</dbReference>
<comment type="caution">
    <text evidence="8">The sequence shown here is derived from an EMBL/GenBank/DDBJ whole genome shotgun (WGS) entry which is preliminary data.</text>
</comment>
<keyword evidence="9" id="KW-1185">Reference proteome</keyword>
<accession>A0A835J895</accession>
<feature type="signal peptide" evidence="7">
    <location>
        <begin position="1"/>
        <end position="29"/>
    </location>
</feature>
<evidence type="ECO:0000313" key="9">
    <source>
        <dbReference type="Proteomes" id="UP000657918"/>
    </source>
</evidence>
<name>A0A835J895_9ROSI</name>
<dbReference type="EMBL" id="JADGMS010000017">
    <property type="protein sequence ID" value="KAF9663849.1"/>
    <property type="molecule type" value="Genomic_DNA"/>
</dbReference>
<keyword evidence="5 7" id="KW-0732">Signal</keyword>
<evidence type="ECO:0000256" key="5">
    <source>
        <dbReference type="ARBA" id="ARBA00022729"/>
    </source>
</evidence>
<dbReference type="PANTHER" id="PTHR39112">
    <property type="entry name" value="PROTEIN RALF-LIKE 27-RELATED"/>
    <property type="match status" value="1"/>
</dbReference>
<dbReference type="AlphaFoldDB" id="A0A835J895"/>
<evidence type="ECO:0000256" key="6">
    <source>
        <dbReference type="ARBA" id="ARBA00023157"/>
    </source>
</evidence>
<reference evidence="8 9" key="1">
    <citation type="submission" date="2020-10" db="EMBL/GenBank/DDBJ databases">
        <title>Plant Genome Project.</title>
        <authorList>
            <person name="Zhang R.-G."/>
        </authorList>
    </citation>
    <scope>NUCLEOTIDE SEQUENCE [LARGE SCALE GENOMIC DNA]</scope>
    <source>
        <strain evidence="8">FAFU-HL-1</strain>
        <tissue evidence="8">Leaf</tissue>
    </source>
</reference>
<dbReference type="GO" id="GO:0005576">
    <property type="term" value="C:extracellular region"/>
    <property type="evidence" value="ECO:0007669"/>
    <property type="project" value="UniProtKB-SubCell"/>
</dbReference>
<gene>
    <name evidence="8" type="ORF">SADUNF_Sadunf17G0094800</name>
</gene>
<comment type="similarity">
    <text evidence="2">Belongs to the plant rapid alkalinization factor (RALF) family.</text>
</comment>
<keyword evidence="3" id="KW-0964">Secreted</keyword>
<keyword evidence="6" id="KW-1015">Disulfide bond</keyword>
<dbReference type="InterPro" id="IPR039252">
    <property type="entry name" value="RALFL27"/>
</dbReference>
<evidence type="ECO:0000256" key="2">
    <source>
        <dbReference type="ARBA" id="ARBA00009178"/>
    </source>
</evidence>
<dbReference type="PANTHER" id="PTHR39112:SF1">
    <property type="entry name" value="PROTEIN RALF-LIKE 27"/>
    <property type="match status" value="1"/>
</dbReference>
<dbReference type="Proteomes" id="UP000657918">
    <property type="component" value="Unassembled WGS sequence"/>
</dbReference>